<dbReference type="CDD" id="cd06225">
    <property type="entry name" value="HAMP"/>
    <property type="match status" value="1"/>
</dbReference>
<dbReference type="PANTHER" id="PTHR32089:SF114">
    <property type="entry name" value="METHYL-ACCEPTING CHEMOTAXIS PROTEIN MCPB"/>
    <property type="match status" value="1"/>
</dbReference>
<dbReference type="EMBL" id="VNJK01000003">
    <property type="protein sequence ID" value="TVX88382.1"/>
    <property type="molecule type" value="Genomic_DNA"/>
</dbReference>
<dbReference type="SUPFAM" id="SSF58104">
    <property type="entry name" value="Methyl-accepting chemotaxis protein (MCP) signaling domain"/>
    <property type="match status" value="1"/>
</dbReference>
<feature type="transmembrane region" description="Helical" evidence="11">
    <location>
        <begin position="12"/>
        <end position="31"/>
    </location>
</feature>
<evidence type="ECO:0000256" key="11">
    <source>
        <dbReference type="SAM" id="Phobius"/>
    </source>
</evidence>
<keyword evidence="8 10" id="KW-0807">Transducer</keyword>
<reference evidence="14 15" key="1">
    <citation type="submission" date="2019-07" db="EMBL/GenBank/DDBJ databases">
        <authorList>
            <person name="Kim J."/>
        </authorList>
    </citation>
    <scope>NUCLEOTIDE SEQUENCE [LARGE SCALE GENOMIC DNA]</scope>
    <source>
        <strain evidence="14 15">N4</strain>
    </source>
</reference>
<evidence type="ECO:0000256" key="10">
    <source>
        <dbReference type="PROSITE-ProRule" id="PRU00284"/>
    </source>
</evidence>
<evidence type="ECO:0000313" key="14">
    <source>
        <dbReference type="EMBL" id="TVX88382.1"/>
    </source>
</evidence>
<dbReference type="Gene3D" id="1.10.287.950">
    <property type="entry name" value="Methyl-accepting chemotaxis protein"/>
    <property type="match status" value="1"/>
</dbReference>
<dbReference type="Gene3D" id="6.10.340.10">
    <property type="match status" value="1"/>
</dbReference>
<evidence type="ECO:0000259" key="12">
    <source>
        <dbReference type="PROSITE" id="PS50111"/>
    </source>
</evidence>
<dbReference type="Pfam" id="PF00015">
    <property type="entry name" value="MCPsignal"/>
    <property type="match status" value="1"/>
</dbReference>
<dbReference type="Gene3D" id="3.30.450.20">
    <property type="entry name" value="PAS domain"/>
    <property type="match status" value="2"/>
</dbReference>
<evidence type="ECO:0000256" key="9">
    <source>
        <dbReference type="ARBA" id="ARBA00029447"/>
    </source>
</evidence>
<keyword evidence="5 11" id="KW-0812">Transmembrane</keyword>
<evidence type="ECO:0000256" key="2">
    <source>
        <dbReference type="ARBA" id="ARBA00022475"/>
    </source>
</evidence>
<evidence type="ECO:0000259" key="13">
    <source>
        <dbReference type="PROSITE" id="PS50885"/>
    </source>
</evidence>
<dbReference type="GO" id="GO:0005886">
    <property type="term" value="C:plasma membrane"/>
    <property type="evidence" value="ECO:0007669"/>
    <property type="project" value="UniProtKB-SubCell"/>
</dbReference>
<dbReference type="InterPro" id="IPR033479">
    <property type="entry name" value="dCache_1"/>
</dbReference>
<protein>
    <submittedName>
        <fullName evidence="14">Methyl-accepting chemotaxis protein</fullName>
    </submittedName>
</protein>
<accession>A0A559IL48</accession>
<feature type="domain" description="Methyl-accepting transducer" evidence="12">
    <location>
        <begin position="369"/>
        <end position="605"/>
    </location>
</feature>
<evidence type="ECO:0000256" key="6">
    <source>
        <dbReference type="ARBA" id="ARBA00022989"/>
    </source>
</evidence>
<dbReference type="Proteomes" id="UP000318102">
    <property type="component" value="Unassembled WGS sequence"/>
</dbReference>
<evidence type="ECO:0000256" key="4">
    <source>
        <dbReference type="ARBA" id="ARBA00022500"/>
    </source>
</evidence>
<dbReference type="InterPro" id="IPR029151">
    <property type="entry name" value="Sensor-like_sf"/>
</dbReference>
<feature type="transmembrane region" description="Helical" evidence="11">
    <location>
        <begin position="274"/>
        <end position="297"/>
    </location>
</feature>
<dbReference type="CDD" id="cd18773">
    <property type="entry name" value="PDC1_HK_sensor"/>
    <property type="match status" value="1"/>
</dbReference>
<name>A0A559IL48_9BACL</name>
<dbReference type="AlphaFoldDB" id="A0A559IL48"/>
<keyword evidence="2" id="KW-1003">Cell membrane</keyword>
<dbReference type="GO" id="GO:0006935">
    <property type="term" value="P:chemotaxis"/>
    <property type="evidence" value="ECO:0007669"/>
    <property type="project" value="UniProtKB-KW"/>
</dbReference>
<dbReference type="PROSITE" id="PS50111">
    <property type="entry name" value="CHEMOTAXIS_TRANSDUC_2"/>
    <property type="match status" value="1"/>
</dbReference>
<dbReference type="RefSeq" id="WP_144993620.1">
    <property type="nucleotide sequence ID" value="NZ_VNJK01000003.1"/>
</dbReference>
<dbReference type="PROSITE" id="PS50885">
    <property type="entry name" value="HAMP"/>
    <property type="match status" value="1"/>
</dbReference>
<dbReference type="PANTHER" id="PTHR32089">
    <property type="entry name" value="METHYL-ACCEPTING CHEMOTAXIS PROTEIN MCPB"/>
    <property type="match status" value="1"/>
</dbReference>
<dbReference type="Pfam" id="PF02743">
    <property type="entry name" value="dCache_1"/>
    <property type="match status" value="1"/>
</dbReference>
<dbReference type="SUPFAM" id="SSF103190">
    <property type="entry name" value="Sensory domain-like"/>
    <property type="match status" value="1"/>
</dbReference>
<evidence type="ECO:0000256" key="1">
    <source>
        <dbReference type="ARBA" id="ARBA00004651"/>
    </source>
</evidence>
<evidence type="ECO:0000256" key="5">
    <source>
        <dbReference type="ARBA" id="ARBA00022692"/>
    </source>
</evidence>
<dbReference type="OrthoDB" id="243053at2"/>
<evidence type="ECO:0000313" key="15">
    <source>
        <dbReference type="Proteomes" id="UP000318102"/>
    </source>
</evidence>
<keyword evidence="4" id="KW-0145">Chemotaxis</keyword>
<keyword evidence="7 11" id="KW-0472">Membrane</keyword>
<dbReference type="SMART" id="SM00304">
    <property type="entry name" value="HAMP"/>
    <property type="match status" value="1"/>
</dbReference>
<gene>
    <name evidence="14" type="ORF">FPZ44_21100</name>
</gene>
<evidence type="ECO:0000256" key="8">
    <source>
        <dbReference type="ARBA" id="ARBA00023224"/>
    </source>
</evidence>
<dbReference type="GO" id="GO:0007165">
    <property type="term" value="P:signal transduction"/>
    <property type="evidence" value="ECO:0007669"/>
    <property type="project" value="UniProtKB-KW"/>
</dbReference>
<organism evidence="14 15">
    <name type="scientific">Paenibacillus agilis</name>
    <dbReference type="NCBI Taxonomy" id="3020863"/>
    <lineage>
        <taxon>Bacteria</taxon>
        <taxon>Bacillati</taxon>
        <taxon>Bacillota</taxon>
        <taxon>Bacilli</taxon>
        <taxon>Bacillales</taxon>
        <taxon>Paenibacillaceae</taxon>
        <taxon>Paenibacillus</taxon>
    </lineage>
</organism>
<feature type="domain" description="HAMP" evidence="13">
    <location>
        <begin position="298"/>
        <end position="350"/>
    </location>
</feature>
<dbReference type="Pfam" id="PF00672">
    <property type="entry name" value="HAMP"/>
    <property type="match status" value="1"/>
</dbReference>
<comment type="similarity">
    <text evidence="9">Belongs to the methyl-accepting chemotaxis (MCP) protein family.</text>
</comment>
<evidence type="ECO:0000256" key="7">
    <source>
        <dbReference type="ARBA" id="ARBA00023136"/>
    </source>
</evidence>
<dbReference type="CDD" id="cd11386">
    <property type="entry name" value="MCP_signal"/>
    <property type="match status" value="1"/>
</dbReference>
<keyword evidence="15" id="KW-1185">Reference proteome</keyword>
<dbReference type="InterPro" id="IPR004089">
    <property type="entry name" value="MCPsignal_dom"/>
</dbReference>
<dbReference type="InterPro" id="IPR003660">
    <property type="entry name" value="HAMP_dom"/>
</dbReference>
<keyword evidence="3" id="KW-0488">Methylation</keyword>
<dbReference type="CDD" id="cd12912">
    <property type="entry name" value="PDC2_MCP_like"/>
    <property type="match status" value="1"/>
</dbReference>
<keyword evidence="6 11" id="KW-1133">Transmembrane helix</keyword>
<proteinExistence type="inferred from homology"/>
<evidence type="ECO:0000256" key="3">
    <source>
        <dbReference type="ARBA" id="ARBA00022481"/>
    </source>
</evidence>
<comment type="subcellular location">
    <subcellularLocation>
        <location evidence="1">Cell membrane</location>
        <topology evidence="1">Multi-pass membrane protein</topology>
    </subcellularLocation>
</comment>
<comment type="caution">
    <text evidence="14">The sequence shown here is derived from an EMBL/GenBank/DDBJ whole genome shotgun (WGS) entry which is preliminary data.</text>
</comment>
<dbReference type="SMART" id="SM00283">
    <property type="entry name" value="MA"/>
    <property type="match status" value="1"/>
</dbReference>
<sequence length="655" mass="70713">MNIFSSVKVRLIVSFAFILLVPSILIGVISYNSASSIVKKEIETAIAQSIKLLNDQIDGAIDESDANIKYLSKIINAKGDNGADNSPVRELLNDFQELHPNLASTFVGTTDGVMIQSPKMKLPENYDPRKSVWYKDSMANKGKVIITNPRMTDSTNEMVVTIARSLEDGSGAVAMNLRLKHLMNIAKDVKIGHEGYIIMLSKDKQIMVHPTRKLGSDVSKESWVDPMFKDKQGMFTYEFEGDSKEMGFLTNEATGWKVAGTMYSEEYGNASQPILNTTIIVVAVAVAIGTAIVFFIIRSILNPLNRLRDVAHAVSGGNLQMRLNASSKDEFGELSRSFDVMTDSLRSVLNEVTDASLHLSSSSQELAAASEQSAQASQYTAESMMQLSAGSEQQVNQMKQADTIVGELAVGARQIANSSQSVAEAATLSADVVVEGNRFIQQAVQQMESINSSVTQLGQSMSGLSEQARSIDDIVTVITGIAGQTNLLALNASIEAARAGEHGRGFAVVATEVRKLAEQSSLMAKQIAETIQHIQAEMLKSANDTESSAAEVKLGIKVIHEAGSAFQRMESAVHVVATQIQEVSASSEQMAAGTDEMSGYINEMKAVTEQSADHTKDVSATAEEQLASMQQISSSAEELSRMAERLGVVISKFKL</sequence>